<keyword evidence="2" id="KW-1185">Reference proteome</keyword>
<proteinExistence type="predicted"/>
<reference evidence="3" key="1">
    <citation type="submission" date="2017-02" db="UniProtKB">
        <authorList>
            <consortium name="WormBaseParasite"/>
        </authorList>
    </citation>
    <scope>IDENTIFICATION</scope>
</reference>
<dbReference type="Proteomes" id="UP000268014">
    <property type="component" value="Unassembled WGS sequence"/>
</dbReference>
<evidence type="ECO:0000313" key="2">
    <source>
        <dbReference type="Proteomes" id="UP000268014"/>
    </source>
</evidence>
<dbReference type="AlphaFoldDB" id="A0A0N4W011"/>
<accession>A0A0N4W011</accession>
<sequence>MQMHTSVRRILWSVGDGNSQIGTLTPFQAFLLENRAPLIVHDLITVDKMC</sequence>
<gene>
    <name evidence="1" type="ORF">HPLM_LOCUS2879</name>
</gene>
<reference evidence="1 2" key="2">
    <citation type="submission" date="2018-11" db="EMBL/GenBank/DDBJ databases">
        <authorList>
            <consortium name="Pathogen Informatics"/>
        </authorList>
    </citation>
    <scope>NUCLEOTIDE SEQUENCE [LARGE SCALE GENOMIC DNA]</scope>
    <source>
        <strain evidence="1 2">MHpl1</strain>
    </source>
</reference>
<name>A0A0N4W011_HAEPC</name>
<evidence type="ECO:0000313" key="3">
    <source>
        <dbReference type="WBParaSite" id="HPLM_0000288501-mRNA-1"/>
    </source>
</evidence>
<evidence type="ECO:0000313" key="1">
    <source>
        <dbReference type="EMBL" id="VDO17365.1"/>
    </source>
</evidence>
<dbReference type="EMBL" id="UZAF01007439">
    <property type="protein sequence ID" value="VDO17365.1"/>
    <property type="molecule type" value="Genomic_DNA"/>
</dbReference>
<organism evidence="3">
    <name type="scientific">Haemonchus placei</name>
    <name type="common">Barber's pole worm</name>
    <dbReference type="NCBI Taxonomy" id="6290"/>
    <lineage>
        <taxon>Eukaryota</taxon>
        <taxon>Metazoa</taxon>
        <taxon>Ecdysozoa</taxon>
        <taxon>Nematoda</taxon>
        <taxon>Chromadorea</taxon>
        <taxon>Rhabditida</taxon>
        <taxon>Rhabditina</taxon>
        <taxon>Rhabditomorpha</taxon>
        <taxon>Strongyloidea</taxon>
        <taxon>Trichostrongylidae</taxon>
        <taxon>Haemonchus</taxon>
    </lineage>
</organism>
<dbReference type="WBParaSite" id="HPLM_0000288501-mRNA-1">
    <property type="protein sequence ID" value="HPLM_0000288501-mRNA-1"/>
    <property type="gene ID" value="HPLM_0000288501"/>
</dbReference>
<protein>
    <submittedName>
        <fullName evidence="3">3'-5' exonuclease domain-containing protein</fullName>
    </submittedName>
</protein>